<protein>
    <submittedName>
        <fullName evidence="2">Uncharacterized protein</fullName>
    </submittedName>
</protein>
<feature type="region of interest" description="Disordered" evidence="1">
    <location>
        <begin position="115"/>
        <end position="136"/>
    </location>
</feature>
<sequence>MDGFDKCDPEALEDISVEAFLRGCREKKSAMKAMEKSPTSLSKAVKYVKTSLANQKAIFGSGKTADYAQRQVTLSNTEKSMHNEPMKMPQSTCLENELQNLSSLFGKLSNTIETSEKRREKQMRSQQYGGQEQNREQPEILVRQTAGQHLLIPVIFNNIKIEATVDTAAIATLADYMVWDVRATKVTDKVLFGLDFISKQTGVINLKDNNITFTDDTTISTPELPAHMAEIFKNSSKKLNDDQKLKLKEVLIQYQDVFAKHDLDLGCLTTVRHSIDTGKFVNADGISIAPSKVDDVIQWLETGEEPTQALLRLSSPATRFLWLSRFCLEFHNQVLYYKYIERIDKNLCLVVPACLRKDILGHCHDDKVSGHLGLPTNTMNDQEGDPWVLELAENLSRIQPDSQNAQFRQKRDYDMKLLEHTYYIGDLVFLLDSSTKVVTDIQDQGFYRISKINVMSELSGDCISLIASTWSDDESERDEIECV</sequence>
<evidence type="ECO:0000313" key="2">
    <source>
        <dbReference type="EMBL" id="CAC5360378.1"/>
    </source>
</evidence>
<keyword evidence="3" id="KW-1185">Reference proteome</keyword>
<accession>A0A6J8A3B6</accession>
<reference evidence="2 3" key="1">
    <citation type="submission" date="2020-06" db="EMBL/GenBank/DDBJ databases">
        <authorList>
            <person name="Li R."/>
            <person name="Bekaert M."/>
        </authorList>
    </citation>
    <scope>NUCLEOTIDE SEQUENCE [LARGE SCALE GENOMIC DNA]</scope>
    <source>
        <strain evidence="3">wild</strain>
    </source>
</reference>
<gene>
    <name evidence="2" type="ORF">MCOR_2884</name>
</gene>
<evidence type="ECO:0000256" key="1">
    <source>
        <dbReference type="SAM" id="MobiDB-lite"/>
    </source>
</evidence>
<organism evidence="2 3">
    <name type="scientific">Mytilus coruscus</name>
    <name type="common">Sea mussel</name>
    <dbReference type="NCBI Taxonomy" id="42192"/>
    <lineage>
        <taxon>Eukaryota</taxon>
        <taxon>Metazoa</taxon>
        <taxon>Spiralia</taxon>
        <taxon>Lophotrochozoa</taxon>
        <taxon>Mollusca</taxon>
        <taxon>Bivalvia</taxon>
        <taxon>Autobranchia</taxon>
        <taxon>Pteriomorphia</taxon>
        <taxon>Mytilida</taxon>
        <taxon>Mytiloidea</taxon>
        <taxon>Mytilidae</taxon>
        <taxon>Mytilinae</taxon>
        <taxon>Mytilus</taxon>
    </lineage>
</organism>
<name>A0A6J8A3B6_MYTCO</name>
<proteinExistence type="predicted"/>
<dbReference type="AlphaFoldDB" id="A0A6J8A3B6"/>
<dbReference type="EMBL" id="CACVKT020000562">
    <property type="protein sequence ID" value="CAC5360378.1"/>
    <property type="molecule type" value="Genomic_DNA"/>
</dbReference>
<dbReference type="Proteomes" id="UP000507470">
    <property type="component" value="Unassembled WGS sequence"/>
</dbReference>
<evidence type="ECO:0000313" key="3">
    <source>
        <dbReference type="Proteomes" id="UP000507470"/>
    </source>
</evidence>